<keyword evidence="7" id="KW-0560">Oxidoreductase</keyword>
<dbReference type="SUPFAM" id="SSF51905">
    <property type="entry name" value="FAD/NAD(P)-binding domain"/>
    <property type="match status" value="1"/>
</dbReference>
<comment type="similarity">
    <text evidence="3">In the N-terminal section; belongs to the NADH:flavin oxidoreductase/NADH oxidase family.</text>
</comment>
<dbReference type="InterPro" id="IPR036188">
    <property type="entry name" value="FAD/NAD-bd_sf"/>
</dbReference>
<dbReference type="Pfam" id="PF00724">
    <property type="entry name" value="Oxidored_FMN"/>
    <property type="match status" value="1"/>
</dbReference>
<dbReference type="Gene3D" id="3.40.50.720">
    <property type="entry name" value="NAD(P)-binding Rossmann-like Domain"/>
    <property type="match status" value="1"/>
</dbReference>
<dbReference type="AlphaFoldDB" id="A0AA91LT83"/>
<comment type="cofactor">
    <cofactor evidence="2">
        <name>[4Fe-4S] cluster</name>
        <dbReference type="ChEBI" id="CHEBI:49883"/>
    </cofactor>
</comment>
<dbReference type="GO" id="GO:0010181">
    <property type="term" value="F:FMN binding"/>
    <property type="evidence" value="ECO:0007669"/>
    <property type="project" value="InterPro"/>
</dbReference>
<reference evidence="12 13" key="1">
    <citation type="submission" date="2016-12" db="EMBL/GenBank/DDBJ databases">
        <title>The new phylogeny of genus Mycobacterium.</title>
        <authorList>
            <person name="Tortoli E."/>
            <person name="Trovato A."/>
            <person name="Cirillo D.M."/>
        </authorList>
    </citation>
    <scope>NUCLEOTIDE SEQUENCE [LARGE SCALE GENOMIC DNA]</scope>
    <source>
        <strain evidence="12 13">DSM 44624</strain>
    </source>
</reference>
<evidence type="ECO:0000256" key="6">
    <source>
        <dbReference type="ARBA" id="ARBA00022723"/>
    </source>
</evidence>
<evidence type="ECO:0000256" key="4">
    <source>
        <dbReference type="ARBA" id="ARBA00022630"/>
    </source>
</evidence>
<evidence type="ECO:0000256" key="8">
    <source>
        <dbReference type="ARBA" id="ARBA00023004"/>
    </source>
</evidence>
<dbReference type="Proteomes" id="UP000192441">
    <property type="component" value="Unassembled WGS sequence"/>
</dbReference>
<dbReference type="PANTHER" id="PTHR42917:SF2">
    <property type="entry name" value="2,4-DIENOYL-COA REDUCTASE [(2E)-ENOYL-COA-PRODUCING]"/>
    <property type="match status" value="1"/>
</dbReference>
<evidence type="ECO:0000259" key="10">
    <source>
        <dbReference type="Pfam" id="PF00724"/>
    </source>
</evidence>
<evidence type="ECO:0000256" key="1">
    <source>
        <dbReference type="ARBA" id="ARBA00001917"/>
    </source>
</evidence>
<keyword evidence="4" id="KW-0285">Flavoprotein</keyword>
<dbReference type="PRINTS" id="PR00368">
    <property type="entry name" value="FADPNR"/>
</dbReference>
<evidence type="ECO:0000259" key="11">
    <source>
        <dbReference type="Pfam" id="PF07992"/>
    </source>
</evidence>
<dbReference type="InterPro" id="IPR013785">
    <property type="entry name" value="Aldolase_TIM"/>
</dbReference>
<dbReference type="CDD" id="cd02803">
    <property type="entry name" value="OYE_like_FMN_family"/>
    <property type="match status" value="1"/>
</dbReference>
<feature type="domain" description="NADH:flavin oxidoreductase/NADH oxidase N-terminal" evidence="10">
    <location>
        <begin position="14"/>
        <end position="347"/>
    </location>
</feature>
<comment type="caution">
    <text evidence="12">The sequence shown here is derived from an EMBL/GenBank/DDBJ whole genome shotgun (WGS) entry which is preliminary data.</text>
</comment>
<dbReference type="SUPFAM" id="SSF51395">
    <property type="entry name" value="FMN-linked oxidoreductases"/>
    <property type="match status" value="1"/>
</dbReference>
<evidence type="ECO:0000313" key="12">
    <source>
        <dbReference type="EMBL" id="ORA33153.1"/>
    </source>
</evidence>
<dbReference type="PRINTS" id="PR00411">
    <property type="entry name" value="PNDRDTASEI"/>
</dbReference>
<evidence type="ECO:0000256" key="7">
    <source>
        <dbReference type="ARBA" id="ARBA00023002"/>
    </source>
</evidence>
<proteinExistence type="inferred from homology"/>
<dbReference type="PANTHER" id="PTHR42917">
    <property type="entry name" value="2,4-DIENOYL-COA REDUCTASE"/>
    <property type="match status" value="1"/>
</dbReference>
<gene>
    <name evidence="12" type="ORF">BST20_23135</name>
</gene>
<evidence type="ECO:0000256" key="3">
    <source>
        <dbReference type="ARBA" id="ARBA00011048"/>
    </source>
</evidence>
<dbReference type="GO" id="GO:0051536">
    <property type="term" value="F:iron-sulfur cluster binding"/>
    <property type="evidence" value="ECO:0007669"/>
    <property type="project" value="UniProtKB-KW"/>
</dbReference>
<keyword evidence="8" id="KW-0408">Iron</keyword>
<keyword evidence="5" id="KW-0288">FMN</keyword>
<sequence>MPAGQSVHPRYPRVFSPIRLGPVELPNRFYSSPHAVPMTIGAGKPTDDYIHYNVARVKGGCSLIMLTMTMHVRGRSFQPSPYPKQNLAAFRALADAVHEAGGKIFGEPWYFWGAVGQWQPLSPPAPALAPSVAQFSAYERGVATREMSKREIRAMLDAFRQSTAHLREAGFDGVMVHASHGALAEQFLSPYFNRRTDEYGGPLENRMRFLMQSLQAAREEAGGKMAVGMRLNCDELLAGGYDSKDAHRVLKTVSASGLIDYADLDVAVEPNQLYLGMPSVFVTPHVYRPYVEAVRSAAGKVPVLSVLGRMTSIADAEAALESGVCDMVGAARALIAEPELVKNAFEGHESRSRVCIACNWCLAAVYESAAGCAINPTSYRERVWGTESLESAPRRSTVVIVGAGPAGLEAARVAALRGHGVTLVEAREDLGGAFALWARLPGREFYRHAIDWWARELERLHVTIRLATHATAGSVLQERPDAVIVATGARYSPSGRGSYRDFDIPGFDRDFVHVPEEILLGAASPAGKVVLLDNEGLHTGVGVAELLARRGAEVEMLTPSFGPLSPRVHGAQETRPIMERLRAAGVKISPSSYIECIGDHQVTVSDVYSDDGRVIDDVDAVVLSTGRVSINELETQLEGKVAQLFTIGDALAARMWAAASFEGHKFARYIGEPDAPDTVSEAYFRPDDPMFQPVASDIPRVSRAT</sequence>
<accession>A0AA91LT83</accession>
<keyword evidence="9" id="KW-0411">Iron-sulfur</keyword>
<dbReference type="InterPro" id="IPR051793">
    <property type="entry name" value="NADH:flavin_oxidoreductase"/>
</dbReference>
<evidence type="ECO:0008006" key="14">
    <source>
        <dbReference type="Google" id="ProtNLM"/>
    </source>
</evidence>
<dbReference type="EMBL" id="MVHM01000020">
    <property type="protein sequence ID" value="ORA33153.1"/>
    <property type="molecule type" value="Genomic_DNA"/>
</dbReference>
<evidence type="ECO:0000256" key="5">
    <source>
        <dbReference type="ARBA" id="ARBA00022643"/>
    </source>
</evidence>
<evidence type="ECO:0000313" key="13">
    <source>
        <dbReference type="Proteomes" id="UP000192441"/>
    </source>
</evidence>
<keyword evidence="6" id="KW-0479">Metal-binding</keyword>
<dbReference type="Gene3D" id="3.50.50.60">
    <property type="entry name" value="FAD/NAD(P)-binding domain"/>
    <property type="match status" value="1"/>
</dbReference>
<feature type="domain" description="FAD/NAD(P)-binding" evidence="11">
    <location>
        <begin position="397"/>
        <end position="635"/>
    </location>
</feature>
<comment type="cofactor">
    <cofactor evidence="1">
        <name>FMN</name>
        <dbReference type="ChEBI" id="CHEBI:58210"/>
    </cofactor>
</comment>
<name>A0AA91LT83_9MYCO</name>
<evidence type="ECO:0000256" key="9">
    <source>
        <dbReference type="ARBA" id="ARBA00023014"/>
    </source>
</evidence>
<protein>
    <recommendedName>
        <fullName evidence="14">NADH oxidase</fullName>
    </recommendedName>
</protein>
<dbReference type="InterPro" id="IPR001155">
    <property type="entry name" value="OxRdtase_FMN_N"/>
</dbReference>
<dbReference type="GO" id="GO:0016491">
    <property type="term" value="F:oxidoreductase activity"/>
    <property type="evidence" value="ECO:0007669"/>
    <property type="project" value="UniProtKB-KW"/>
</dbReference>
<dbReference type="GO" id="GO:0046872">
    <property type="term" value="F:metal ion binding"/>
    <property type="evidence" value="ECO:0007669"/>
    <property type="project" value="UniProtKB-KW"/>
</dbReference>
<dbReference type="Pfam" id="PF07992">
    <property type="entry name" value="Pyr_redox_2"/>
    <property type="match status" value="1"/>
</dbReference>
<evidence type="ECO:0000256" key="2">
    <source>
        <dbReference type="ARBA" id="ARBA00001966"/>
    </source>
</evidence>
<dbReference type="Gene3D" id="3.20.20.70">
    <property type="entry name" value="Aldolase class I"/>
    <property type="match status" value="1"/>
</dbReference>
<dbReference type="InterPro" id="IPR023753">
    <property type="entry name" value="FAD/NAD-binding_dom"/>
</dbReference>
<organism evidence="12 13">
    <name type="scientific">Mycobacterium branderi</name>
    <dbReference type="NCBI Taxonomy" id="43348"/>
    <lineage>
        <taxon>Bacteria</taxon>
        <taxon>Bacillati</taxon>
        <taxon>Actinomycetota</taxon>
        <taxon>Actinomycetes</taxon>
        <taxon>Mycobacteriales</taxon>
        <taxon>Mycobacteriaceae</taxon>
        <taxon>Mycobacterium</taxon>
    </lineage>
</organism>